<dbReference type="InterPro" id="IPR008160">
    <property type="entry name" value="Collagen"/>
</dbReference>
<dbReference type="Gene3D" id="1.20.5.320">
    <property type="entry name" value="6-Phosphogluconate Dehydrogenase, domain 3"/>
    <property type="match status" value="1"/>
</dbReference>
<gene>
    <name evidence="2" type="ORF">HNQ88_005042</name>
</gene>
<dbReference type="Proteomes" id="UP001185092">
    <property type="component" value="Unassembled WGS sequence"/>
</dbReference>
<evidence type="ECO:0000256" key="1">
    <source>
        <dbReference type="SAM" id="MobiDB-lite"/>
    </source>
</evidence>
<accession>A0AAE3XT46</accession>
<dbReference type="PANTHER" id="PTHR24637:SF421">
    <property type="entry name" value="CUTICLE COLLAGEN DPY-2"/>
    <property type="match status" value="1"/>
</dbReference>
<dbReference type="EMBL" id="JAVDQD010000014">
    <property type="protein sequence ID" value="MDR6241955.1"/>
    <property type="molecule type" value="Genomic_DNA"/>
</dbReference>
<comment type="caution">
    <text evidence="2">The sequence shown here is derived from an EMBL/GenBank/DDBJ whole genome shotgun (WGS) entry which is preliminary data.</text>
</comment>
<feature type="region of interest" description="Disordered" evidence="1">
    <location>
        <begin position="12"/>
        <end position="75"/>
    </location>
</feature>
<proteinExistence type="predicted"/>
<dbReference type="Pfam" id="PF01391">
    <property type="entry name" value="Collagen"/>
    <property type="match status" value="1"/>
</dbReference>
<dbReference type="PANTHER" id="PTHR24637">
    <property type="entry name" value="COLLAGEN"/>
    <property type="match status" value="1"/>
</dbReference>
<feature type="compositionally biased region" description="Pro residues" evidence="1">
    <location>
        <begin position="28"/>
        <end position="41"/>
    </location>
</feature>
<reference evidence="2" key="1">
    <citation type="submission" date="2023-07" db="EMBL/GenBank/DDBJ databases">
        <title>Genomic Encyclopedia of Type Strains, Phase IV (KMG-IV): sequencing the most valuable type-strain genomes for metagenomic binning, comparative biology and taxonomic classification.</title>
        <authorList>
            <person name="Goeker M."/>
        </authorList>
    </citation>
    <scope>NUCLEOTIDE SEQUENCE</scope>
    <source>
        <strain evidence="2">DSM 26174</strain>
    </source>
</reference>
<name>A0AAE3XT46_9BACT</name>
<dbReference type="RefSeq" id="WP_309943173.1">
    <property type="nucleotide sequence ID" value="NZ_AP025311.1"/>
</dbReference>
<dbReference type="AlphaFoldDB" id="A0AAE3XT46"/>
<keyword evidence="3" id="KW-1185">Reference proteome</keyword>
<evidence type="ECO:0008006" key="4">
    <source>
        <dbReference type="Google" id="ProtNLM"/>
    </source>
</evidence>
<organism evidence="2 3">
    <name type="scientific">Aureibacter tunicatorum</name>
    <dbReference type="NCBI Taxonomy" id="866807"/>
    <lineage>
        <taxon>Bacteria</taxon>
        <taxon>Pseudomonadati</taxon>
        <taxon>Bacteroidota</taxon>
        <taxon>Cytophagia</taxon>
        <taxon>Cytophagales</taxon>
        <taxon>Persicobacteraceae</taxon>
        <taxon>Aureibacter</taxon>
    </lineage>
</organism>
<protein>
    <recommendedName>
        <fullName evidence="4">Collagen triple helix repeat protein</fullName>
    </recommendedName>
</protein>
<sequence length="153" mass="16353">MAVIVINKYINGRDGQRGLPGPVGPQGDPGPPGAPGVPGPPGVNGIAGPKGDPGFSGPRGPIGPQGPKGEPGRSPIEYEFLTSLSIDNIEILEKPSEDNAPHEHSIKEELEKVRNFPTALVNLIGGDQIRIERGVIVSWNMYDKNHGQWRRFL</sequence>
<evidence type="ECO:0000313" key="3">
    <source>
        <dbReference type="Proteomes" id="UP001185092"/>
    </source>
</evidence>
<evidence type="ECO:0000313" key="2">
    <source>
        <dbReference type="EMBL" id="MDR6241955.1"/>
    </source>
</evidence>